<dbReference type="PROSITE" id="PS51257">
    <property type="entry name" value="PROKAR_LIPOPROTEIN"/>
    <property type="match status" value="1"/>
</dbReference>
<evidence type="ECO:0008006" key="5">
    <source>
        <dbReference type="Google" id="ProtNLM"/>
    </source>
</evidence>
<dbReference type="EMBL" id="CP118157">
    <property type="protein sequence ID" value="WOF22072.1"/>
    <property type="molecule type" value="Genomic_DNA"/>
</dbReference>
<evidence type="ECO:0000256" key="2">
    <source>
        <dbReference type="SAM" id="SignalP"/>
    </source>
</evidence>
<dbReference type="Proteomes" id="UP001305498">
    <property type="component" value="Chromosome"/>
</dbReference>
<proteinExistence type="predicted"/>
<keyword evidence="4" id="KW-1185">Reference proteome</keyword>
<dbReference type="RefSeq" id="WP_317138547.1">
    <property type="nucleotide sequence ID" value="NZ_CP118157.1"/>
</dbReference>
<organism evidence="3 4">
    <name type="scientific">Microbacterium betulae</name>
    <dbReference type="NCBI Taxonomy" id="2981139"/>
    <lineage>
        <taxon>Bacteria</taxon>
        <taxon>Bacillati</taxon>
        <taxon>Actinomycetota</taxon>
        <taxon>Actinomycetes</taxon>
        <taxon>Micrococcales</taxon>
        <taxon>Microbacteriaceae</taxon>
        <taxon>Microbacterium</taxon>
    </lineage>
</organism>
<feature type="compositionally biased region" description="Low complexity" evidence="1">
    <location>
        <begin position="39"/>
        <end position="48"/>
    </location>
</feature>
<protein>
    <recommendedName>
        <fullName evidence="5">Lipoprotein</fullName>
    </recommendedName>
</protein>
<dbReference type="AlphaFoldDB" id="A0AA97FIC1"/>
<gene>
    <name evidence="3" type="ORF">N8K70_11860</name>
</gene>
<feature type="region of interest" description="Disordered" evidence="1">
    <location>
        <begin position="29"/>
        <end position="71"/>
    </location>
</feature>
<sequence length="223" mass="22898">MTHVTRGIALAGALTLALVGCAAGDDAADEVVTETPSPTSGASAEETPSSPPPTSARPGEVEEDPADPSTWEIEDGEIGPVELGESFADTLAELPSDWINDSACAWVAYWSASDGSYLVSFQRDQTEDDGPVTGVTVEWLSDVTAIGPRTDEGLGVGATRDDVLASLPEAVEVDSPVDGLSFLRVAGDDADDGALFFEFADGQAGAQSVTVTALETPAYEACA</sequence>
<feature type="signal peptide" evidence="2">
    <location>
        <begin position="1"/>
        <end position="22"/>
    </location>
</feature>
<evidence type="ECO:0000256" key="1">
    <source>
        <dbReference type="SAM" id="MobiDB-lite"/>
    </source>
</evidence>
<feature type="compositionally biased region" description="Acidic residues" evidence="1">
    <location>
        <begin position="61"/>
        <end position="71"/>
    </location>
</feature>
<accession>A0AA97FIC1</accession>
<evidence type="ECO:0000313" key="4">
    <source>
        <dbReference type="Proteomes" id="UP001305498"/>
    </source>
</evidence>
<dbReference type="KEGG" id="mbet:N8K70_11860"/>
<name>A0AA97FIC1_9MICO</name>
<evidence type="ECO:0000313" key="3">
    <source>
        <dbReference type="EMBL" id="WOF22072.1"/>
    </source>
</evidence>
<keyword evidence="2" id="KW-0732">Signal</keyword>
<feature type="chain" id="PRO_5041684035" description="Lipoprotein" evidence="2">
    <location>
        <begin position="23"/>
        <end position="223"/>
    </location>
</feature>
<reference evidence="3 4" key="1">
    <citation type="submission" date="2023-02" db="EMBL/GenBank/DDBJ databases">
        <title>Microbacterium betulae sp. nov., isolated from birch wood.</title>
        <authorList>
            <person name="Pasciak M."/>
            <person name="Pawlik K.J."/>
            <person name="Martynowski D."/>
            <person name="Laczmanski L."/>
            <person name="Ciekot J."/>
            <person name="Szponar B."/>
            <person name="Wojcik-Fatla A."/>
            <person name="Mackiewicz B."/>
            <person name="Farian E."/>
            <person name="Cholewa G."/>
            <person name="Cholewa A."/>
            <person name="Dutkiewicz J."/>
        </authorList>
    </citation>
    <scope>NUCLEOTIDE SEQUENCE [LARGE SCALE GENOMIC DNA]</scope>
    <source>
        <strain evidence="3 4">AB</strain>
    </source>
</reference>